<dbReference type="EMBL" id="BAABDK010000010">
    <property type="protein sequence ID" value="GAA4028002.1"/>
    <property type="molecule type" value="Genomic_DNA"/>
</dbReference>
<accession>A0ABP7TLW2</accession>
<comment type="caution">
    <text evidence="1">The sequence shown here is derived from an EMBL/GenBank/DDBJ whole genome shotgun (WGS) entry which is preliminary data.</text>
</comment>
<keyword evidence="2" id="KW-1185">Reference proteome</keyword>
<organism evidence="1 2">
    <name type="scientific">Hymenobacter glaciei</name>
    <dbReference type="NCBI Taxonomy" id="877209"/>
    <lineage>
        <taxon>Bacteria</taxon>
        <taxon>Pseudomonadati</taxon>
        <taxon>Bacteroidota</taxon>
        <taxon>Cytophagia</taxon>
        <taxon>Cytophagales</taxon>
        <taxon>Hymenobacteraceae</taxon>
        <taxon>Hymenobacter</taxon>
    </lineage>
</organism>
<evidence type="ECO:0000313" key="2">
    <source>
        <dbReference type="Proteomes" id="UP001501469"/>
    </source>
</evidence>
<gene>
    <name evidence="1" type="ORF">GCM10022409_10040</name>
</gene>
<dbReference type="Proteomes" id="UP001501469">
    <property type="component" value="Unassembled WGS sequence"/>
</dbReference>
<reference evidence="2" key="1">
    <citation type="journal article" date="2019" name="Int. J. Syst. Evol. Microbiol.">
        <title>The Global Catalogue of Microorganisms (GCM) 10K type strain sequencing project: providing services to taxonomists for standard genome sequencing and annotation.</title>
        <authorList>
            <consortium name="The Broad Institute Genomics Platform"/>
            <consortium name="The Broad Institute Genome Sequencing Center for Infectious Disease"/>
            <person name="Wu L."/>
            <person name="Ma J."/>
        </authorList>
    </citation>
    <scope>NUCLEOTIDE SEQUENCE [LARGE SCALE GENOMIC DNA]</scope>
    <source>
        <strain evidence="2">JCM 17225</strain>
    </source>
</reference>
<sequence length="115" mass="12233">MLTYATLMTAILYLPQQPPRVVPTDGLCMPDPKTGFARVTEQVPALLGCRPELVDVLACGPEYVAYSVFDCEGETNQAAMAAVAAVTGVAFKAEDEDAVLRGAVLVVSGHKEDIY</sequence>
<evidence type="ECO:0000313" key="1">
    <source>
        <dbReference type="EMBL" id="GAA4028002.1"/>
    </source>
</evidence>
<protein>
    <submittedName>
        <fullName evidence="1">Uncharacterized protein</fullName>
    </submittedName>
</protein>
<name>A0ABP7TLW2_9BACT</name>
<proteinExistence type="predicted"/>